<accession>A0A645EJY7</accession>
<sequence>MAAIITHKSIPGEGQLGMRTALVDRERIVTARIGEKSIITARSRNIKSCGGRNSFSSVSVTGIFNLQLHTVLNERKLI</sequence>
<dbReference type="AlphaFoldDB" id="A0A645EJY7"/>
<proteinExistence type="predicted"/>
<comment type="caution">
    <text evidence="1">The sequence shown here is derived from an EMBL/GenBank/DDBJ whole genome shotgun (WGS) entry which is preliminary data.</text>
</comment>
<name>A0A645EJY7_9ZZZZ</name>
<reference evidence="1" key="1">
    <citation type="submission" date="2019-08" db="EMBL/GenBank/DDBJ databases">
        <authorList>
            <person name="Kucharzyk K."/>
            <person name="Murdoch R.W."/>
            <person name="Higgins S."/>
            <person name="Loffler F."/>
        </authorList>
    </citation>
    <scope>NUCLEOTIDE SEQUENCE</scope>
</reference>
<protein>
    <submittedName>
        <fullName evidence="1">Uncharacterized protein</fullName>
    </submittedName>
</protein>
<organism evidence="1">
    <name type="scientific">bioreactor metagenome</name>
    <dbReference type="NCBI Taxonomy" id="1076179"/>
    <lineage>
        <taxon>unclassified sequences</taxon>
        <taxon>metagenomes</taxon>
        <taxon>ecological metagenomes</taxon>
    </lineage>
</organism>
<gene>
    <name evidence="1" type="ORF">SDC9_148234</name>
</gene>
<dbReference type="EMBL" id="VSSQ01047055">
    <property type="protein sequence ID" value="MPN01034.1"/>
    <property type="molecule type" value="Genomic_DNA"/>
</dbReference>
<evidence type="ECO:0000313" key="1">
    <source>
        <dbReference type="EMBL" id="MPN01034.1"/>
    </source>
</evidence>